<comment type="cofactor">
    <cofactor evidence="1">
        <name>FMN</name>
        <dbReference type="ChEBI" id="CHEBI:58210"/>
    </cofactor>
</comment>
<evidence type="ECO:0000313" key="6">
    <source>
        <dbReference type="Proteomes" id="UP000325289"/>
    </source>
</evidence>
<sequence>MTEAKLFTPAKAGDIELKNRIVMAPLTRNRAMNDDDAPMDMHVEYYRQRAGAGLIVTEATQITPEGKGYAWTPGIHSQAQIDAWRQVTDAVHDAGGKIVLQLWHVGRISHTSLQPGGQPPVAPSAIRANAPTFDGTQMVDVSEPRALRLDELPRIVEEYRIAADNAKAAGFDGVEVHAANGYLIDQFLKDGINQRDDAYGGSFENRSRLLEEVLDVVTGVWGAGRTGVRISPFSGANDATDSDPAALARHLADVLHPLGLAYVHMIEGQTGGPRDLPEGVTLRELKDRVGTTWMGNNGYDREMAVERVERGDTDLVAFGVPFIANPDLPRRLELGAELNAADKSTFYGGGREGYTDYPFLDDAQASTAAE</sequence>
<dbReference type="GO" id="GO:0010181">
    <property type="term" value="F:FMN binding"/>
    <property type="evidence" value="ECO:0007669"/>
    <property type="project" value="InterPro"/>
</dbReference>
<name>A0A1I1YTM8_9RHOB</name>
<keyword evidence="6" id="KW-1185">Reference proteome</keyword>
<dbReference type="OrthoDB" id="9784632at2"/>
<dbReference type="EMBL" id="FOMS01000007">
    <property type="protein sequence ID" value="SFE22821.1"/>
    <property type="molecule type" value="Genomic_DNA"/>
</dbReference>
<evidence type="ECO:0000313" key="5">
    <source>
        <dbReference type="EMBL" id="SFE22821.1"/>
    </source>
</evidence>
<proteinExistence type="inferred from homology"/>
<dbReference type="Proteomes" id="UP000325289">
    <property type="component" value="Unassembled WGS sequence"/>
</dbReference>
<dbReference type="InterPro" id="IPR045247">
    <property type="entry name" value="Oye-like"/>
</dbReference>
<gene>
    <name evidence="5" type="ORF">SAMN04515678_107205</name>
</gene>
<reference evidence="5 6" key="1">
    <citation type="submission" date="2016-10" db="EMBL/GenBank/DDBJ databases">
        <authorList>
            <person name="Varghese N."/>
            <person name="Submissions S."/>
        </authorList>
    </citation>
    <scope>NUCLEOTIDE SEQUENCE [LARGE SCALE GENOMIC DNA]</scope>
    <source>
        <strain evidence="6">YIM D21,KCTC 23444,ACCC 10710</strain>
    </source>
</reference>
<dbReference type="Pfam" id="PF00724">
    <property type="entry name" value="Oxidored_FMN"/>
    <property type="match status" value="1"/>
</dbReference>
<dbReference type="FunFam" id="3.20.20.70:FF:000059">
    <property type="entry name" value="N-ethylmaleimide reductase, FMN-linked"/>
    <property type="match status" value="1"/>
</dbReference>
<organism evidence="5 6">
    <name type="scientific">Roseivivax sediminis</name>
    <dbReference type="NCBI Taxonomy" id="936889"/>
    <lineage>
        <taxon>Bacteria</taxon>
        <taxon>Pseudomonadati</taxon>
        <taxon>Pseudomonadota</taxon>
        <taxon>Alphaproteobacteria</taxon>
        <taxon>Rhodobacterales</taxon>
        <taxon>Roseobacteraceae</taxon>
        <taxon>Roseivivax</taxon>
    </lineage>
</organism>
<evidence type="ECO:0000256" key="3">
    <source>
        <dbReference type="ARBA" id="ARBA00023002"/>
    </source>
</evidence>
<protein>
    <submittedName>
        <fullName evidence="5">N-ethylmaleimide reductase</fullName>
    </submittedName>
</protein>
<comment type="similarity">
    <text evidence="2">Belongs to the NADH:flavin oxidoreductase/NADH oxidase family.</text>
</comment>
<dbReference type="GO" id="GO:0016628">
    <property type="term" value="F:oxidoreductase activity, acting on the CH-CH group of donors, NAD or NADP as acceptor"/>
    <property type="evidence" value="ECO:0007669"/>
    <property type="project" value="UniProtKB-ARBA"/>
</dbReference>
<accession>A0A1I1YTM8</accession>
<dbReference type="RefSeq" id="WP_149756310.1">
    <property type="nucleotide sequence ID" value="NZ_FOMS01000007.1"/>
</dbReference>
<dbReference type="AlphaFoldDB" id="A0A1I1YTM8"/>
<dbReference type="PANTHER" id="PTHR22893">
    <property type="entry name" value="NADH OXIDOREDUCTASE-RELATED"/>
    <property type="match status" value="1"/>
</dbReference>
<dbReference type="PANTHER" id="PTHR22893:SF91">
    <property type="entry name" value="NADPH DEHYDROGENASE 2-RELATED"/>
    <property type="match status" value="1"/>
</dbReference>
<dbReference type="CDD" id="cd02933">
    <property type="entry name" value="OYE_like_FMN"/>
    <property type="match status" value="1"/>
</dbReference>
<evidence type="ECO:0000256" key="2">
    <source>
        <dbReference type="ARBA" id="ARBA00005979"/>
    </source>
</evidence>
<dbReference type="Gene3D" id="3.20.20.70">
    <property type="entry name" value="Aldolase class I"/>
    <property type="match status" value="1"/>
</dbReference>
<feature type="domain" description="NADH:flavin oxidoreductase/NADH oxidase N-terminal" evidence="4">
    <location>
        <begin position="5"/>
        <end position="338"/>
    </location>
</feature>
<dbReference type="InterPro" id="IPR013785">
    <property type="entry name" value="Aldolase_TIM"/>
</dbReference>
<dbReference type="GO" id="GO:0005829">
    <property type="term" value="C:cytosol"/>
    <property type="evidence" value="ECO:0007669"/>
    <property type="project" value="UniProtKB-ARBA"/>
</dbReference>
<dbReference type="InterPro" id="IPR001155">
    <property type="entry name" value="OxRdtase_FMN_N"/>
</dbReference>
<evidence type="ECO:0000256" key="1">
    <source>
        <dbReference type="ARBA" id="ARBA00001917"/>
    </source>
</evidence>
<evidence type="ECO:0000259" key="4">
    <source>
        <dbReference type="Pfam" id="PF00724"/>
    </source>
</evidence>
<dbReference type="SUPFAM" id="SSF51395">
    <property type="entry name" value="FMN-linked oxidoreductases"/>
    <property type="match status" value="1"/>
</dbReference>
<keyword evidence="3" id="KW-0560">Oxidoreductase</keyword>